<protein>
    <recommendedName>
        <fullName evidence="3">Alcohol dehydrogenase-like C-terminal domain-containing protein</fullName>
    </recommendedName>
</protein>
<organism evidence="1 2">
    <name type="scientific">Streptomyces violaceusniger</name>
    <dbReference type="NCBI Taxonomy" id="68280"/>
    <lineage>
        <taxon>Bacteria</taxon>
        <taxon>Bacillati</taxon>
        <taxon>Actinomycetota</taxon>
        <taxon>Actinomycetes</taxon>
        <taxon>Kitasatosporales</taxon>
        <taxon>Streptomycetaceae</taxon>
        <taxon>Streptomyces</taxon>
        <taxon>Streptomyces violaceusniger group</taxon>
    </lineage>
</organism>
<keyword evidence="2" id="KW-1185">Reference proteome</keyword>
<evidence type="ECO:0000313" key="2">
    <source>
        <dbReference type="Proteomes" id="UP000301309"/>
    </source>
</evidence>
<reference evidence="1 2" key="1">
    <citation type="journal article" date="2020" name="Int. J. Syst. Evol. Microbiol.">
        <title>Reclassification of Streptomyces castelarensis and Streptomyces sporoclivatus as later heterotypic synonyms of Streptomyces antimycoticus.</title>
        <authorList>
            <person name="Komaki H."/>
            <person name="Tamura T."/>
        </authorList>
    </citation>
    <scope>NUCLEOTIDE SEQUENCE [LARGE SCALE GENOMIC DNA]</scope>
    <source>
        <strain evidence="1 2">NBRC 13459</strain>
    </source>
</reference>
<sequence length="92" mass="9337">MLTATAQAAAPGAPVAPLVDIGVPGVAPVFCRMDHADLTALVELADADKLPVRIGATYPLARTAEAQRALAAGETPGKIVIEIGRRASPDVP</sequence>
<dbReference type="EMBL" id="BJHW01000002">
    <property type="protein sequence ID" value="GDY59566.1"/>
    <property type="molecule type" value="Genomic_DNA"/>
</dbReference>
<gene>
    <name evidence="1" type="ORF">SVIO_101890</name>
</gene>
<comment type="caution">
    <text evidence="1">The sequence shown here is derived from an EMBL/GenBank/DDBJ whole genome shotgun (WGS) entry which is preliminary data.</text>
</comment>
<dbReference type="Pfam" id="PF13602">
    <property type="entry name" value="ADH_zinc_N_2"/>
    <property type="match status" value="1"/>
</dbReference>
<dbReference type="Gene3D" id="3.90.180.10">
    <property type="entry name" value="Medium-chain alcohol dehydrogenases, catalytic domain"/>
    <property type="match status" value="1"/>
</dbReference>
<accession>A0A4D4LJV0</accession>
<dbReference type="Gene3D" id="3.40.50.720">
    <property type="entry name" value="NAD(P)-binding Rossmann-like Domain"/>
    <property type="match status" value="1"/>
</dbReference>
<evidence type="ECO:0008006" key="3">
    <source>
        <dbReference type="Google" id="ProtNLM"/>
    </source>
</evidence>
<name>A0A4D4LJV0_STRVO</name>
<evidence type="ECO:0000313" key="1">
    <source>
        <dbReference type="EMBL" id="GDY59566.1"/>
    </source>
</evidence>
<dbReference type="Proteomes" id="UP000301309">
    <property type="component" value="Unassembled WGS sequence"/>
</dbReference>
<proteinExistence type="predicted"/>
<dbReference type="AlphaFoldDB" id="A0A4D4LJV0"/>